<dbReference type="InterPro" id="IPR013098">
    <property type="entry name" value="Ig_I-set"/>
</dbReference>
<feature type="domain" description="Ig-like" evidence="5">
    <location>
        <begin position="100"/>
        <end position="188"/>
    </location>
</feature>
<keyword evidence="4" id="KW-0393">Immunoglobulin domain</keyword>
<dbReference type="InterPro" id="IPR007110">
    <property type="entry name" value="Ig-like_dom"/>
</dbReference>
<proteinExistence type="predicted"/>
<dbReference type="InterPro" id="IPR003599">
    <property type="entry name" value="Ig_sub"/>
</dbReference>
<keyword evidence="3" id="KW-0325">Glycoprotein</keyword>
<dbReference type="SMART" id="SM00406">
    <property type="entry name" value="IGv"/>
    <property type="match status" value="3"/>
</dbReference>
<name>A0A8C6SJE3_9GOBI</name>
<keyword evidence="2" id="KW-1015">Disulfide bond</keyword>
<dbReference type="SMART" id="SM00409">
    <property type="entry name" value="IG"/>
    <property type="match status" value="8"/>
</dbReference>
<dbReference type="Pfam" id="PF07679">
    <property type="entry name" value="I-set"/>
    <property type="match status" value="3"/>
</dbReference>
<evidence type="ECO:0000313" key="6">
    <source>
        <dbReference type="Ensembl" id="ENSNMLP00000007716.1"/>
    </source>
</evidence>
<dbReference type="PROSITE" id="PS50835">
    <property type="entry name" value="IG_LIKE"/>
    <property type="match status" value="8"/>
</dbReference>
<dbReference type="CDD" id="cd00096">
    <property type="entry name" value="Ig"/>
    <property type="match status" value="2"/>
</dbReference>
<dbReference type="Gene3D" id="2.60.40.10">
    <property type="entry name" value="Immunoglobulins"/>
    <property type="match status" value="10"/>
</dbReference>
<dbReference type="SUPFAM" id="SSF48726">
    <property type="entry name" value="Immunoglobulin"/>
    <property type="match status" value="9"/>
</dbReference>
<organism evidence="6 7">
    <name type="scientific">Neogobius melanostomus</name>
    <name type="common">round goby</name>
    <dbReference type="NCBI Taxonomy" id="47308"/>
    <lineage>
        <taxon>Eukaryota</taxon>
        <taxon>Metazoa</taxon>
        <taxon>Chordata</taxon>
        <taxon>Craniata</taxon>
        <taxon>Vertebrata</taxon>
        <taxon>Euteleostomi</taxon>
        <taxon>Actinopterygii</taxon>
        <taxon>Neopterygii</taxon>
        <taxon>Teleostei</taxon>
        <taxon>Neoteleostei</taxon>
        <taxon>Acanthomorphata</taxon>
        <taxon>Gobiaria</taxon>
        <taxon>Gobiiformes</taxon>
        <taxon>Gobioidei</taxon>
        <taxon>Gobiidae</taxon>
        <taxon>Benthophilinae</taxon>
        <taxon>Neogobiini</taxon>
        <taxon>Neogobius</taxon>
    </lineage>
</organism>
<feature type="domain" description="Ig-like" evidence="5">
    <location>
        <begin position="270"/>
        <end position="371"/>
    </location>
</feature>
<feature type="domain" description="Ig-like" evidence="5">
    <location>
        <begin position="567"/>
        <end position="656"/>
    </location>
</feature>
<dbReference type="InterPro" id="IPR052598">
    <property type="entry name" value="IgSF_CEA-related"/>
</dbReference>
<dbReference type="InterPro" id="IPR013106">
    <property type="entry name" value="Ig_V-set"/>
</dbReference>
<evidence type="ECO:0000313" key="7">
    <source>
        <dbReference type="Proteomes" id="UP000694523"/>
    </source>
</evidence>
<dbReference type="Ensembl" id="ENSNMLT00000008783.1">
    <property type="protein sequence ID" value="ENSNMLP00000007716.1"/>
    <property type="gene ID" value="ENSNMLG00000005532.1"/>
</dbReference>
<keyword evidence="1" id="KW-0732">Signal</keyword>
<evidence type="ECO:0000256" key="2">
    <source>
        <dbReference type="ARBA" id="ARBA00023157"/>
    </source>
</evidence>
<feature type="domain" description="Ig-like" evidence="5">
    <location>
        <begin position="812"/>
        <end position="874"/>
    </location>
</feature>
<dbReference type="InterPro" id="IPR036179">
    <property type="entry name" value="Ig-like_dom_sf"/>
</dbReference>
<feature type="domain" description="Ig-like" evidence="5">
    <location>
        <begin position="488"/>
        <end position="566"/>
    </location>
</feature>
<dbReference type="InterPro" id="IPR003598">
    <property type="entry name" value="Ig_sub2"/>
</dbReference>
<reference evidence="6" key="2">
    <citation type="submission" date="2025-09" db="UniProtKB">
        <authorList>
            <consortium name="Ensembl"/>
        </authorList>
    </citation>
    <scope>IDENTIFICATION</scope>
</reference>
<dbReference type="InterPro" id="IPR013783">
    <property type="entry name" value="Ig-like_fold"/>
</dbReference>
<dbReference type="Proteomes" id="UP000694523">
    <property type="component" value="Unplaced"/>
</dbReference>
<dbReference type="SMART" id="SM00408">
    <property type="entry name" value="IGc2"/>
    <property type="match status" value="8"/>
</dbReference>
<accession>A0A8C6SJE3</accession>
<evidence type="ECO:0000256" key="1">
    <source>
        <dbReference type="ARBA" id="ARBA00022729"/>
    </source>
</evidence>
<dbReference type="PANTHER" id="PTHR44337">
    <property type="entry name" value="CARCINOEMBRYONIC ANTIGEN-RELATED CELL ADHESION MOLECULE 8"/>
    <property type="match status" value="1"/>
</dbReference>
<keyword evidence="7" id="KW-1185">Reference proteome</keyword>
<feature type="domain" description="Ig-like" evidence="5">
    <location>
        <begin position="193"/>
        <end position="266"/>
    </location>
</feature>
<evidence type="ECO:0000259" key="5">
    <source>
        <dbReference type="PROSITE" id="PS50835"/>
    </source>
</evidence>
<feature type="domain" description="Ig-like" evidence="5">
    <location>
        <begin position="661"/>
        <end position="807"/>
    </location>
</feature>
<reference evidence="6" key="1">
    <citation type="submission" date="2025-08" db="UniProtKB">
        <authorList>
            <consortium name="Ensembl"/>
        </authorList>
    </citation>
    <scope>IDENTIFICATION</scope>
</reference>
<feature type="domain" description="Ig-like" evidence="5">
    <location>
        <begin position="374"/>
        <end position="455"/>
    </location>
</feature>
<dbReference type="AlphaFoldDB" id="A0A8C6SJE3"/>
<sequence length="888" mass="96419">DSVNAAVGGSVTFTTSLTPTGTPLNYISWNKGTTNIVTSVAGDILINPNYKDRVTLNVLTGSLELRNLAVSDTGEYGVSITPTAGDASITGQATLNVYEPVTNVRITTNNTDLVEFNDTVRLSCSASGSSLSFLWFNDSVEVTASDRVRITDGGATLTIVTVLRYDQGSYTCEVSNLVSSNSSDEELSVGYGPEGVRLTISPSAEYYGEGSVVSFSCSADSRPEAQFRWFINGEMSSSTGAQINLVMEQSGNYSCRAFNSKTLRYTTSQPEEISVLMNVTEMISDALVSSSTQLPEEGTSLNVTCDASGSVSTREWMKNGSPLNSSENIIFYHQNQVLCFRSLSRKDSGRYSCNISNPVSSQEDTYYMVVTYGPENVEMSGSKEVQVQTAFRLSCSAESVPAASYVWIKNGTIIADSFEFTENLSEFSDSGEYICRATNDITMKTSEASHMVLITVNSFVKSSNPPVEGGLVYLTCDASECKLVQISVRLTISPSAEYYGEGSVVSFSCSADSRPEAQFRWFINGEMSSSTGAQINLVMEQSGNYSCQAFNSKTLRYTTSQPAEISPVSNVIIQTTNTDLVEFNNTVRLSCSGSGSSLSFLWFNDSVKVTASDRVRITDGGATLTIVTVLRYDQGSYTCEVSNPVSSSTSDEELLSVSYGPEGVRLTTSPSAEYYGEGSVVSFSCSADSRPEAQFRWFINGEMSSSTGAQINLKTCLIYRVCSFTENITNSSVLSFNPPVEGGSLNVTCDASGSIFTREWMKNGSPLNTSENIMFYHQNQVLSFRSLSRKDSGRYSCNISSKEVQVQTAFRLSCSAESVPAASYIWIKNGTIIADSFEFTENMSEFSDSGEYICRATNDITMKTSEASHMVLITGKRLHLQTLNWAVN</sequence>
<evidence type="ECO:0000256" key="4">
    <source>
        <dbReference type="ARBA" id="ARBA00023319"/>
    </source>
</evidence>
<dbReference type="PANTHER" id="PTHR44337:SF20">
    <property type="entry name" value="CARCINOEMBRYONIC ANTIGEN-RELATED CELL ADHESION MOLECULE 5-RELATED"/>
    <property type="match status" value="1"/>
</dbReference>
<dbReference type="Pfam" id="PF13895">
    <property type="entry name" value="Ig_2"/>
    <property type="match status" value="4"/>
</dbReference>
<dbReference type="Pfam" id="PF13927">
    <property type="entry name" value="Ig_3"/>
    <property type="match status" value="1"/>
</dbReference>
<evidence type="ECO:0000256" key="3">
    <source>
        <dbReference type="ARBA" id="ARBA00023180"/>
    </source>
</evidence>
<protein>
    <recommendedName>
        <fullName evidence="5">Ig-like domain-containing protein</fullName>
    </recommendedName>
</protein>